<dbReference type="PANTHER" id="PTHR43228:SF1">
    <property type="entry name" value="TWO-COMPONENT RESPONSE REGULATOR ARR22"/>
    <property type="match status" value="1"/>
</dbReference>
<name>A0ABQ0JZT9_9BACT</name>
<dbReference type="InterPro" id="IPR001789">
    <property type="entry name" value="Sig_transdc_resp-reg_receiver"/>
</dbReference>
<accession>A0ABQ0JZT9</accession>
<reference evidence="4" key="1">
    <citation type="journal article" date="2015" name="Genome Announc.">
        <title>Draft Genome Sequence of an Anaerobic Ammonium-Oxidizing Bacterium, "Candidatus Brocadia sinica".</title>
        <authorList>
            <person name="Oshiki M."/>
            <person name="Shinyako-Hata K."/>
            <person name="Satoh H."/>
            <person name="Okabe S."/>
        </authorList>
    </citation>
    <scope>NUCLEOTIDE SEQUENCE [LARGE SCALE GENOMIC DNA]</scope>
    <source>
        <strain evidence="4">JPN1</strain>
    </source>
</reference>
<dbReference type="InterPro" id="IPR052048">
    <property type="entry name" value="ST_Response_Regulator"/>
</dbReference>
<keyword evidence="1" id="KW-0597">Phosphoprotein</keyword>
<evidence type="ECO:0000259" key="2">
    <source>
        <dbReference type="PROSITE" id="PS50110"/>
    </source>
</evidence>
<dbReference type="InterPro" id="IPR011006">
    <property type="entry name" value="CheY-like_superfamily"/>
</dbReference>
<dbReference type="Gene3D" id="3.40.50.2300">
    <property type="match status" value="1"/>
</dbReference>
<dbReference type="RefSeq" id="WP_052564356.1">
    <property type="nucleotide sequence ID" value="NZ_BAFN01000001.1"/>
</dbReference>
<organism evidence="3 4">
    <name type="scientific">Candidatus Brocadia sinica JPN1</name>
    <dbReference type="NCBI Taxonomy" id="1197129"/>
    <lineage>
        <taxon>Bacteria</taxon>
        <taxon>Pseudomonadati</taxon>
        <taxon>Planctomycetota</taxon>
        <taxon>Candidatus Brocadiia</taxon>
        <taxon>Candidatus Brocadiales</taxon>
        <taxon>Candidatus Brocadiaceae</taxon>
        <taxon>Candidatus Brocadia</taxon>
    </lineage>
</organism>
<evidence type="ECO:0000256" key="1">
    <source>
        <dbReference type="PROSITE-ProRule" id="PRU00169"/>
    </source>
</evidence>
<dbReference type="PROSITE" id="PS50110">
    <property type="entry name" value="RESPONSE_REGULATORY"/>
    <property type="match status" value="1"/>
</dbReference>
<dbReference type="Proteomes" id="UP000032309">
    <property type="component" value="Unassembled WGS sequence"/>
</dbReference>
<keyword evidence="3" id="KW-0808">Transferase</keyword>
<gene>
    <name evidence="3" type="ORF">BROSI_A2864</name>
</gene>
<keyword evidence="3" id="KW-0418">Kinase</keyword>
<proteinExistence type="predicted"/>
<dbReference type="GO" id="GO:0016301">
    <property type="term" value="F:kinase activity"/>
    <property type="evidence" value="ECO:0007669"/>
    <property type="project" value="UniProtKB-KW"/>
</dbReference>
<dbReference type="PANTHER" id="PTHR43228">
    <property type="entry name" value="TWO-COMPONENT RESPONSE REGULATOR"/>
    <property type="match status" value="1"/>
</dbReference>
<evidence type="ECO:0000313" key="3">
    <source>
        <dbReference type="EMBL" id="GAN34328.1"/>
    </source>
</evidence>
<evidence type="ECO:0000313" key="4">
    <source>
        <dbReference type="Proteomes" id="UP000032309"/>
    </source>
</evidence>
<sequence>MITKRVLIVDDEEGYRKVLSNSLADLGYETKAVNNGFEALEEIKRRRYSIILLDVQMPGMDGIELLDQLQGIRFNSHIVIITAYTGEDVVHEAIRKGAKKVITKPFSIDDIEICLNEFSKFEEINLHNS</sequence>
<feature type="domain" description="Response regulatory" evidence="2">
    <location>
        <begin position="5"/>
        <end position="119"/>
    </location>
</feature>
<dbReference type="SMART" id="SM00448">
    <property type="entry name" value="REC"/>
    <property type="match status" value="1"/>
</dbReference>
<feature type="modified residue" description="4-aspartylphosphate" evidence="1">
    <location>
        <position position="54"/>
    </location>
</feature>
<keyword evidence="4" id="KW-1185">Reference proteome</keyword>
<dbReference type="EMBL" id="BAFN01000001">
    <property type="protein sequence ID" value="GAN34328.1"/>
    <property type="molecule type" value="Genomic_DNA"/>
</dbReference>
<dbReference type="Pfam" id="PF00072">
    <property type="entry name" value="Response_reg"/>
    <property type="match status" value="1"/>
</dbReference>
<dbReference type="SUPFAM" id="SSF52172">
    <property type="entry name" value="CheY-like"/>
    <property type="match status" value="1"/>
</dbReference>
<protein>
    <submittedName>
        <fullName evidence="3">Multi-sensor signal transduction histidine kinase</fullName>
    </submittedName>
</protein>
<comment type="caution">
    <text evidence="3">The sequence shown here is derived from an EMBL/GenBank/DDBJ whole genome shotgun (WGS) entry which is preliminary data.</text>
</comment>